<keyword evidence="2" id="KW-1185">Reference proteome</keyword>
<comment type="caution">
    <text evidence="1">The sequence shown here is derived from an EMBL/GenBank/DDBJ whole genome shotgun (WGS) entry which is preliminary data.</text>
</comment>
<dbReference type="AlphaFoldDB" id="C5T2V9"/>
<gene>
    <name evidence="1" type="ORF">AcdelDRAFT_1239</name>
</gene>
<name>C5T2V9_ACIDE</name>
<proteinExistence type="predicted"/>
<sequence length="47" mass="5330">MPGSELKSALIWARIVLLQGSEMAVYEVKRDRMLLCLSAIVRIVKLK</sequence>
<protein>
    <submittedName>
        <fullName evidence="1">Uncharacterized protein</fullName>
    </submittedName>
</protein>
<dbReference type="RefSeq" id="WP_005794532.1">
    <property type="nucleotide sequence ID" value="NZ_ACQT01000024.1"/>
</dbReference>
<dbReference type="Proteomes" id="UP000003856">
    <property type="component" value="Unassembled WGS sequence"/>
</dbReference>
<reference evidence="1 2" key="1">
    <citation type="submission" date="2009-05" db="EMBL/GenBank/DDBJ databases">
        <title>The draft genome of Acidovorax delafieldii 2AN.</title>
        <authorList>
            <consortium name="US DOE Joint Genome Institute (JGI-PGF)"/>
            <person name="Lucas S."/>
            <person name="Copeland A."/>
            <person name="Lapidus A."/>
            <person name="Glavina del Rio T."/>
            <person name="Tice H."/>
            <person name="Bruce D."/>
            <person name="Goodwin L."/>
            <person name="Pitluck S."/>
            <person name="Larimer F."/>
            <person name="Land M.L."/>
            <person name="Hauser L."/>
            <person name="Shelobolina E.S."/>
            <person name="Picardal F."/>
            <person name="Roden E."/>
            <person name="Emerson D."/>
        </authorList>
    </citation>
    <scope>NUCLEOTIDE SEQUENCE [LARGE SCALE GENOMIC DNA]</scope>
    <source>
        <strain evidence="1 2">2AN</strain>
    </source>
</reference>
<evidence type="ECO:0000313" key="2">
    <source>
        <dbReference type="Proteomes" id="UP000003856"/>
    </source>
</evidence>
<dbReference type="PATRIC" id="fig|573060.9.peg.3919"/>
<organism evidence="1 2">
    <name type="scientific">Acidovorax delafieldii 2AN</name>
    <dbReference type="NCBI Taxonomy" id="573060"/>
    <lineage>
        <taxon>Bacteria</taxon>
        <taxon>Pseudomonadati</taxon>
        <taxon>Pseudomonadota</taxon>
        <taxon>Betaproteobacteria</taxon>
        <taxon>Burkholderiales</taxon>
        <taxon>Comamonadaceae</taxon>
        <taxon>Acidovorax</taxon>
    </lineage>
</organism>
<evidence type="ECO:0000313" key="1">
    <source>
        <dbReference type="EMBL" id="EER61170.1"/>
    </source>
</evidence>
<dbReference type="EMBL" id="ACQT01000024">
    <property type="protein sequence ID" value="EER61170.1"/>
    <property type="molecule type" value="Genomic_DNA"/>
</dbReference>
<accession>C5T2V9</accession>